<accession>A0A5J4ZW43</accession>
<reference evidence="2 3" key="1">
    <citation type="submission" date="2019-09" db="EMBL/GenBank/DDBJ databases">
        <title>A chromosome-level genome assembly of the Chinese tupelo Nyssa sinensis.</title>
        <authorList>
            <person name="Yang X."/>
            <person name="Kang M."/>
            <person name="Yang Y."/>
            <person name="Xiong H."/>
            <person name="Wang M."/>
            <person name="Zhang Z."/>
            <person name="Wang Z."/>
            <person name="Wu H."/>
            <person name="Ma T."/>
            <person name="Liu J."/>
            <person name="Xi Z."/>
        </authorList>
    </citation>
    <scope>NUCLEOTIDE SEQUENCE [LARGE SCALE GENOMIC DNA]</scope>
    <source>
        <strain evidence="2">J267</strain>
        <tissue evidence="2">Leaf</tissue>
    </source>
</reference>
<name>A0A5J4ZW43_9ASTE</name>
<dbReference type="PANTHER" id="PTHR34285">
    <property type="entry name" value="OS08G0510800 PROTEIN"/>
    <property type="match status" value="1"/>
</dbReference>
<dbReference type="OrthoDB" id="693868at2759"/>
<sequence>MKLSLKVQDQHQSTQSHQHNQTNHQSPIFLRAKIPITVFGLPFLSGVAANDPADFSLSLRTNFPTGPSLKLSYTPISTTSAAAAITTTTTTQPLTLTLKSGVSLFGSPHNSPLIISANFTLSPQNPNPTFSLQFKPQFGDFSLCKTTYSATDTNPNPKANGGVSSIGFVPLERPVVWRDLTMEPFSGKNSILSGIAVRARTVLPVTKRVAVKFRWGVNFPSDFGKHLPFLSVNKIGIERVDEVKEVKEVKIKRNENNVGDSEVLKGMCLWMRRELDVLQKENREMKHMFEEVKLGHSVRNNNGNRDSVGMKSLPAVENSCGIEQLRNKKSGGEDSRRKELKKSVNQASNMEIELEKAIKAASSK</sequence>
<evidence type="ECO:0000313" key="2">
    <source>
        <dbReference type="EMBL" id="KAA8522084.1"/>
    </source>
</evidence>
<feature type="region of interest" description="Disordered" evidence="1">
    <location>
        <begin position="1"/>
        <end position="25"/>
    </location>
</feature>
<proteinExistence type="predicted"/>
<feature type="compositionally biased region" description="Low complexity" evidence="1">
    <location>
        <begin position="10"/>
        <end position="25"/>
    </location>
</feature>
<feature type="region of interest" description="Disordered" evidence="1">
    <location>
        <begin position="319"/>
        <end position="348"/>
    </location>
</feature>
<gene>
    <name evidence="2" type="ORF">F0562_012602</name>
</gene>
<evidence type="ECO:0000313" key="3">
    <source>
        <dbReference type="Proteomes" id="UP000325577"/>
    </source>
</evidence>
<protein>
    <submittedName>
        <fullName evidence="2">Uncharacterized protein</fullName>
    </submittedName>
</protein>
<dbReference type="AlphaFoldDB" id="A0A5J4ZW43"/>
<dbReference type="PANTHER" id="PTHR34285:SF6">
    <property type="entry name" value="TRANSMEMBRANE PROTEIN"/>
    <property type="match status" value="1"/>
</dbReference>
<evidence type="ECO:0000256" key="1">
    <source>
        <dbReference type="SAM" id="MobiDB-lite"/>
    </source>
</evidence>
<dbReference type="EMBL" id="CM018048">
    <property type="protein sequence ID" value="KAA8522084.1"/>
    <property type="molecule type" value="Genomic_DNA"/>
</dbReference>
<organism evidence="2 3">
    <name type="scientific">Nyssa sinensis</name>
    <dbReference type="NCBI Taxonomy" id="561372"/>
    <lineage>
        <taxon>Eukaryota</taxon>
        <taxon>Viridiplantae</taxon>
        <taxon>Streptophyta</taxon>
        <taxon>Embryophyta</taxon>
        <taxon>Tracheophyta</taxon>
        <taxon>Spermatophyta</taxon>
        <taxon>Magnoliopsida</taxon>
        <taxon>eudicotyledons</taxon>
        <taxon>Gunneridae</taxon>
        <taxon>Pentapetalae</taxon>
        <taxon>asterids</taxon>
        <taxon>Cornales</taxon>
        <taxon>Nyssaceae</taxon>
        <taxon>Nyssa</taxon>
    </lineage>
</organism>
<keyword evidence="3" id="KW-1185">Reference proteome</keyword>
<dbReference type="Proteomes" id="UP000325577">
    <property type="component" value="Linkage Group LG5"/>
</dbReference>